<reference evidence="2 3" key="1">
    <citation type="submission" date="2016-10" db="EMBL/GenBank/DDBJ databases">
        <title>Comparative genomics of Bacillus thuringiensis reveals a path to pathogens against multiple invertebrate hosts.</title>
        <authorList>
            <person name="Zheng J."/>
            <person name="Gao Q."/>
            <person name="Liu H."/>
            <person name="Peng D."/>
            <person name="Ruan L."/>
            <person name="Sun M."/>
        </authorList>
    </citation>
    <scope>NUCLEOTIDE SEQUENCE [LARGE SCALE GENOMIC DNA]</scope>
    <source>
        <strain evidence="2">HD5</strain>
    </source>
</reference>
<dbReference type="EMBL" id="NFEM01000069">
    <property type="protein sequence ID" value="OUA03119.1"/>
    <property type="molecule type" value="Genomic_DNA"/>
</dbReference>
<gene>
    <name evidence="2" type="ORF">BK774_13340</name>
</gene>
<evidence type="ECO:0000313" key="2">
    <source>
        <dbReference type="EMBL" id="OUA03119.1"/>
    </source>
</evidence>
<dbReference type="GO" id="GO:0005694">
    <property type="term" value="C:chromosome"/>
    <property type="evidence" value="ECO:0007669"/>
    <property type="project" value="InterPro"/>
</dbReference>
<dbReference type="GO" id="GO:0003916">
    <property type="term" value="F:DNA topoisomerase activity"/>
    <property type="evidence" value="ECO:0007669"/>
    <property type="project" value="InterPro"/>
</dbReference>
<comment type="caution">
    <text evidence="2">The sequence shown here is derived from an EMBL/GenBank/DDBJ whole genome shotgun (WGS) entry which is preliminary data.</text>
</comment>
<evidence type="ECO:0000259" key="1">
    <source>
        <dbReference type="Pfam" id="PF01396"/>
    </source>
</evidence>
<dbReference type="AlphaFoldDB" id="A0A9X6Q3D0"/>
<name>A0A9X6Q3D0_BACTU</name>
<dbReference type="GO" id="GO:0006265">
    <property type="term" value="P:DNA topological change"/>
    <property type="evidence" value="ECO:0007669"/>
    <property type="project" value="InterPro"/>
</dbReference>
<dbReference type="Gene3D" id="3.30.65.10">
    <property type="entry name" value="Bacterial Topoisomerase I, domain 1"/>
    <property type="match status" value="1"/>
</dbReference>
<evidence type="ECO:0000313" key="3">
    <source>
        <dbReference type="Proteomes" id="UP000194551"/>
    </source>
</evidence>
<sequence>MIFTKVFQHLDEFCKNETAQSALFNFEYNSGLFTGIYLPIPRSILITCKNTNTSWVLESNENDNVNIYIPKDIFQQVNDYVCTIDKKGDSKTYPFFEELQKHLLNLPLDIFKEASTNLLLKNARTAKTNDTKYDEKGKGDRVYFDHWRRNKARNVSQLNLQKTRRWFGKEIYDYCKKFNITSVWQPEPSKNIKQHLLFFDTTEAKVQLKNKRMTCPKCSKVLSIKTNSLSKRQFIGCTGYPSCRHTENIE</sequence>
<dbReference type="Proteomes" id="UP000194551">
    <property type="component" value="Unassembled WGS sequence"/>
</dbReference>
<proteinExistence type="predicted"/>
<feature type="domain" description="DNA topoisomerase type IA zn finger" evidence="1">
    <location>
        <begin position="214"/>
        <end position="249"/>
    </location>
</feature>
<protein>
    <recommendedName>
        <fullName evidence="1">DNA topoisomerase type IA zn finger domain-containing protein</fullName>
    </recommendedName>
</protein>
<organism evidence="2 3">
    <name type="scientific">Bacillus thuringiensis</name>
    <dbReference type="NCBI Taxonomy" id="1428"/>
    <lineage>
        <taxon>Bacteria</taxon>
        <taxon>Bacillati</taxon>
        <taxon>Bacillota</taxon>
        <taxon>Bacilli</taxon>
        <taxon>Bacillales</taxon>
        <taxon>Bacillaceae</taxon>
        <taxon>Bacillus</taxon>
        <taxon>Bacillus cereus group</taxon>
    </lineage>
</organism>
<dbReference type="SUPFAM" id="SSF57783">
    <property type="entry name" value="Zinc beta-ribbon"/>
    <property type="match status" value="1"/>
</dbReference>
<dbReference type="InterPro" id="IPR013498">
    <property type="entry name" value="Topo_IA_Znf"/>
</dbReference>
<accession>A0A9X6Q3D0</accession>
<dbReference type="Pfam" id="PF01396">
    <property type="entry name" value="Zn_ribbon_Top1"/>
    <property type="match status" value="1"/>
</dbReference>
<dbReference type="GO" id="GO:0003677">
    <property type="term" value="F:DNA binding"/>
    <property type="evidence" value="ECO:0007669"/>
    <property type="project" value="InterPro"/>
</dbReference>
<dbReference type="RefSeq" id="WP_074643253.1">
    <property type="nucleotide sequence ID" value="NZ_CAKJXA010000020.1"/>
</dbReference>